<organism evidence="1 2">
    <name type="scientific">Palleronia marisminoris</name>
    <dbReference type="NCBI Taxonomy" id="315423"/>
    <lineage>
        <taxon>Bacteria</taxon>
        <taxon>Pseudomonadati</taxon>
        <taxon>Pseudomonadota</taxon>
        <taxon>Alphaproteobacteria</taxon>
        <taxon>Rhodobacterales</taxon>
        <taxon>Roseobacteraceae</taxon>
        <taxon>Palleronia</taxon>
    </lineage>
</organism>
<sequence length="67" mass="7644">MARYVVFLRGRMTVYRACTERMAAADPAAMMPHLNVQEISRRCWMRARLTSDGVAGFIYYGPEPTCP</sequence>
<name>A0A1Y5S528_9RHOB</name>
<dbReference type="STRING" id="315423.SAMN04488020_10211"/>
<dbReference type="AlphaFoldDB" id="A0A1Y5S528"/>
<dbReference type="Proteomes" id="UP000193870">
    <property type="component" value="Unassembled WGS sequence"/>
</dbReference>
<dbReference type="RefSeq" id="WP_085853261.1">
    <property type="nucleotide sequence ID" value="NZ_FWFV01000002.1"/>
</dbReference>
<evidence type="ECO:0000313" key="2">
    <source>
        <dbReference type="Proteomes" id="UP000193870"/>
    </source>
</evidence>
<gene>
    <name evidence="1" type="ORF">PAM7066_01270</name>
</gene>
<proteinExistence type="predicted"/>
<protein>
    <submittedName>
        <fullName evidence="1">Uncharacterized protein</fullName>
    </submittedName>
</protein>
<dbReference type="EMBL" id="FWFV01000002">
    <property type="protein sequence ID" value="SLN30249.1"/>
    <property type="molecule type" value="Genomic_DNA"/>
</dbReference>
<reference evidence="1 2" key="1">
    <citation type="submission" date="2017-03" db="EMBL/GenBank/DDBJ databases">
        <authorList>
            <person name="Afonso C.L."/>
            <person name="Miller P.J."/>
            <person name="Scott M.A."/>
            <person name="Spackman E."/>
            <person name="Goraichik I."/>
            <person name="Dimitrov K.M."/>
            <person name="Suarez D.L."/>
            <person name="Swayne D.E."/>
        </authorList>
    </citation>
    <scope>NUCLEOTIDE SEQUENCE [LARGE SCALE GENOMIC DNA]</scope>
    <source>
        <strain evidence="1 2">CECT 7066</strain>
    </source>
</reference>
<keyword evidence="2" id="KW-1185">Reference proteome</keyword>
<accession>A0A1Y5S528</accession>
<evidence type="ECO:0000313" key="1">
    <source>
        <dbReference type="EMBL" id="SLN30249.1"/>
    </source>
</evidence>